<dbReference type="Pfam" id="PF00005">
    <property type="entry name" value="ABC_tran"/>
    <property type="match status" value="1"/>
</dbReference>
<proteinExistence type="inferred from homology"/>
<dbReference type="PANTHER" id="PTHR43166:SF4">
    <property type="entry name" value="PHOSPHONATES IMPORT ATP-BINDING PROTEIN PHNC"/>
    <property type="match status" value="1"/>
</dbReference>
<comment type="similarity">
    <text evidence="1">Belongs to the ABC transporter superfamily.</text>
</comment>
<protein>
    <submittedName>
        <fullName evidence="6">Glutamate transport ATP-binding protein GluA</fullName>
    </submittedName>
</protein>
<accession>A0A069RG48</accession>
<gene>
    <name evidence="6" type="primary">gluA</name>
    <name evidence="6" type="ORF">CLIT_11c01590</name>
</gene>
<dbReference type="PANTHER" id="PTHR43166">
    <property type="entry name" value="AMINO ACID IMPORT ATP-BINDING PROTEIN"/>
    <property type="match status" value="1"/>
</dbReference>
<dbReference type="InterPro" id="IPR050086">
    <property type="entry name" value="MetN_ABC_transporter-like"/>
</dbReference>
<keyword evidence="3" id="KW-0547">Nucleotide-binding</keyword>
<dbReference type="SUPFAM" id="SSF52540">
    <property type="entry name" value="P-loop containing nucleoside triphosphate hydrolases"/>
    <property type="match status" value="1"/>
</dbReference>
<sequence length="244" mass="27315">MNLSIKDLCIEYEGKQVLSSIDIEIKNAHSIAIIGPSGGGKSTLLRIIAGLETPSSGNISINGKDIAFRENFLNEYRKSIGVVFQSYNLFPHISAIENITLPLVQIHKLDKKDAVQRAESLLKRFQLMDHSHKRPSQLSGGQQQRVAIARAIAIKSQFLLLDEPTSALDPELTSEVLDMIDELKGEYRDLILVTHEMGFAKKACDYTLFIADGKVIEHGHSKDIFENPKSEQLMGFLDKILEWQ</sequence>
<dbReference type="GO" id="GO:0015424">
    <property type="term" value="F:ABC-type amino acid transporter activity"/>
    <property type="evidence" value="ECO:0007669"/>
    <property type="project" value="InterPro"/>
</dbReference>
<dbReference type="OrthoDB" id="9802264at2"/>
<evidence type="ECO:0000313" key="7">
    <source>
        <dbReference type="Proteomes" id="UP000027946"/>
    </source>
</evidence>
<dbReference type="Proteomes" id="UP000027946">
    <property type="component" value="Unassembled WGS sequence"/>
</dbReference>
<keyword evidence="7" id="KW-1185">Reference proteome</keyword>
<dbReference type="GO" id="GO:0005524">
    <property type="term" value="F:ATP binding"/>
    <property type="evidence" value="ECO:0007669"/>
    <property type="project" value="UniProtKB-KW"/>
</dbReference>
<evidence type="ECO:0000256" key="4">
    <source>
        <dbReference type="ARBA" id="ARBA00022840"/>
    </source>
</evidence>
<feature type="domain" description="ABC transporter" evidence="5">
    <location>
        <begin position="3"/>
        <end position="237"/>
    </location>
</feature>
<reference evidence="6 7" key="1">
    <citation type="submission" date="2014-03" db="EMBL/GenBank/DDBJ databases">
        <title>Genome sequence of Clostridium litorale W6, DSM 5388.</title>
        <authorList>
            <person name="Poehlein A."/>
            <person name="Jagirdar A."/>
            <person name="Khonsari B."/>
            <person name="Chibani C.M."/>
            <person name="Gutierrez Gutierrez D.A."/>
            <person name="Davydova E."/>
            <person name="Alghaithi H.S."/>
            <person name="Nair K.P."/>
            <person name="Dhamotharan K."/>
            <person name="Chandran L."/>
            <person name="G W."/>
            <person name="Daniel R."/>
        </authorList>
    </citation>
    <scope>NUCLEOTIDE SEQUENCE [LARGE SCALE GENOMIC DNA]</scope>
    <source>
        <strain evidence="6 7">W6</strain>
    </source>
</reference>
<evidence type="ECO:0000256" key="2">
    <source>
        <dbReference type="ARBA" id="ARBA00022448"/>
    </source>
</evidence>
<dbReference type="AlphaFoldDB" id="A0A069RG48"/>
<evidence type="ECO:0000256" key="1">
    <source>
        <dbReference type="ARBA" id="ARBA00005417"/>
    </source>
</evidence>
<dbReference type="eggNOG" id="COG1126">
    <property type="taxonomic scope" value="Bacteria"/>
</dbReference>
<dbReference type="STRING" id="1121324.CLIT_11c01590"/>
<dbReference type="InterPro" id="IPR003593">
    <property type="entry name" value="AAA+_ATPase"/>
</dbReference>
<dbReference type="EMBL" id="JJMM01000011">
    <property type="protein sequence ID" value="KDR95130.1"/>
    <property type="molecule type" value="Genomic_DNA"/>
</dbReference>
<dbReference type="GO" id="GO:0016887">
    <property type="term" value="F:ATP hydrolysis activity"/>
    <property type="evidence" value="ECO:0007669"/>
    <property type="project" value="InterPro"/>
</dbReference>
<keyword evidence="4 6" id="KW-0067">ATP-binding</keyword>
<dbReference type="PROSITE" id="PS50893">
    <property type="entry name" value="ABC_TRANSPORTER_2"/>
    <property type="match status" value="1"/>
</dbReference>
<keyword evidence="2" id="KW-0813">Transport</keyword>
<dbReference type="Gene3D" id="3.40.50.300">
    <property type="entry name" value="P-loop containing nucleotide triphosphate hydrolases"/>
    <property type="match status" value="1"/>
</dbReference>
<dbReference type="InterPro" id="IPR003439">
    <property type="entry name" value="ABC_transporter-like_ATP-bd"/>
</dbReference>
<dbReference type="InterPro" id="IPR017871">
    <property type="entry name" value="ABC_transporter-like_CS"/>
</dbReference>
<evidence type="ECO:0000313" key="6">
    <source>
        <dbReference type="EMBL" id="KDR95130.1"/>
    </source>
</evidence>
<dbReference type="InterPro" id="IPR027417">
    <property type="entry name" value="P-loop_NTPase"/>
</dbReference>
<dbReference type="RefSeq" id="WP_038265121.1">
    <property type="nucleotide sequence ID" value="NZ_FSRH01000002.1"/>
</dbReference>
<dbReference type="SMART" id="SM00382">
    <property type="entry name" value="AAA"/>
    <property type="match status" value="1"/>
</dbReference>
<dbReference type="PROSITE" id="PS00211">
    <property type="entry name" value="ABC_TRANSPORTER_1"/>
    <property type="match status" value="1"/>
</dbReference>
<evidence type="ECO:0000256" key="3">
    <source>
        <dbReference type="ARBA" id="ARBA00022741"/>
    </source>
</evidence>
<organism evidence="6 7">
    <name type="scientific">Peptoclostridium litorale DSM 5388</name>
    <dbReference type="NCBI Taxonomy" id="1121324"/>
    <lineage>
        <taxon>Bacteria</taxon>
        <taxon>Bacillati</taxon>
        <taxon>Bacillota</taxon>
        <taxon>Clostridia</taxon>
        <taxon>Peptostreptococcales</taxon>
        <taxon>Peptoclostridiaceae</taxon>
        <taxon>Peptoclostridium</taxon>
    </lineage>
</organism>
<name>A0A069RG48_PEPLI</name>
<dbReference type="InterPro" id="IPR030679">
    <property type="entry name" value="ABC_ATPase_HisP-typ"/>
</dbReference>
<dbReference type="PIRSF" id="PIRSF039085">
    <property type="entry name" value="ABC_ATPase_HisP"/>
    <property type="match status" value="1"/>
</dbReference>
<comment type="caution">
    <text evidence="6">The sequence shown here is derived from an EMBL/GenBank/DDBJ whole genome shotgun (WGS) entry which is preliminary data.</text>
</comment>
<evidence type="ECO:0000259" key="5">
    <source>
        <dbReference type="PROSITE" id="PS50893"/>
    </source>
</evidence>